<dbReference type="STRING" id="1150469.RSPPHO_01924"/>
<keyword evidence="3" id="KW-1185">Reference proteome</keyword>
<feature type="domain" description="ABC-type transport auxiliary lipoprotein component" evidence="1">
    <location>
        <begin position="6"/>
        <end position="128"/>
    </location>
</feature>
<dbReference type="AlphaFoldDB" id="H6SKN5"/>
<evidence type="ECO:0000313" key="3">
    <source>
        <dbReference type="Proteomes" id="UP000033220"/>
    </source>
</evidence>
<proteinExistence type="predicted"/>
<evidence type="ECO:0000259" key="1">
    <source>
        <dbReference type="Pfam" id="PF03886"/>
    </source>
</evidence>
<dbReference type="Proteomes" id="UP000033220">
    <property type="component" value="Chromosome DSM 122"/>
</dbReference>
<dbReference type="SUPFAM" id="SSF159594">
    <property type="entry name" value="XCC0632-like"/>
    <property type="match status" value="1"/>
</dbReference>
<dbReference type="EMBL" id="HE663493">
    <property type="protein sequence ID" value="CCG08550.1"/>
    <property type="molecule type" value="Genomic_DNA"/>
</dbReference>
<dbReference type="RefSeq" id="WP_014415185.1">
    <property type="nucleotide sequence ID" value="NC_017059.1"/>
</dbReference>
<dbReference type="Gene3D" id="3.40.50.10610">
    <property type="entry name" value="ABC-type transport auxiliary lipoprotein component"/>
    <property type="match status" value="1"/>
</dbReference>
<dbReference type="HOGENOM" id="CLU_1823847_0_0_5"/>
<dbReference type="KEGG" id="rpm:RSPPHO_01924"/>
<dbReference type="OrthoDB" id="8445211at2"/>
<dbReference type="InterPro" id="IPR005586">
    <property type="entry name" value="ABC_trans_aux"/>
</dbReference>
<name>H6SKN5_PARPM</name>
<gene>
    <name evidence="2" type="ORF">RSPPHO_01924</name>
</gene>
<dbReference type="Pfam" id="PF03886">
    <property type="entry name" value="ABC_trans_aux"/>
    <property type="match status" value="1"/>
</dbReference>
<accession>H6SKN5</accession>
<evidence type="ECO:0000313" key="2">
    <source>
        <dbReference type="EMBL" id="CCG08550.1"/>
    </source>
</evidence>
<protein>
    <submittedName>
        <fullName evidence="2">ABC-type uncharacterized transport system auxiliary component-like</fullName>
    </submittedName>
</protein>
<organism evidence="2 3">
    <name type="scientific">Pararhodospirillum photometricum DSM 122</name>
    <dbReference type="NCBI Taxonomy" id="1150469"/>
    <lineage>
        <taxon>Bacteria</taxon>
        <taxon>Pseudomonadati</taxon>
        <taxon>Pseudomonadota</taxon>
        <taxon>Alphaproteobacteria</taxon>
        <taxon>Rhodospirillales</taxon>
        <taxon>Rhodospirillaceae</taxon>
        <taxon>Pararhodospirillum</taxon>
    </lineage>
</organism>
<reference evidence="2 3" key="1">
    <citation type="submission" date="2012-02" db="EMBL/GenBank/DDBJ databases">
        <title>Shotgun genome sequence of Phaeospirillum photometricum DSM 122.</title>
        <authorList>
            <person name="Duquesne K."/>
            <person name="Sturgis J."/>
        </authorList>
    </citation>
    <scope>NUCLEOTIDE SEQUENCE [LARGE SCALE GENOMIC DNA]</scope>
    <source>
        <strain evidence="3">DSM122</strain>
    </source>
</reference>
<sequence>MTGTALLSSPGGESVWSTPYAFWDEPLAPRLTRDLVGFLRAVGPFAGVLVGEAASAPAETLVLTPRLLRFQHYVSPSAPGITVSLELSLYEPATDTVRVRATYTETVPLADPGLEAAVEAQGEAVRRIFLRFIRDVGAPAA</sequence>
<dbReference type="PATRIC" id="fig|1150469.3.peg.2161"/>